<comment type="function">
    <text evidence="9">Essential for sperm motility and is involved in the regulation of the beating frequency of motile cilia on the epithelial cells of the respiratory tract. Required for the establishment of radial spokes in sperm flagella.</text>
</comment>
<feature type="non-terminal residue" evidence="11">
    <location>
        <position position="585"/>
    </location>
</feature>
<evidence type="ECO:0000256" key="1">
    <source>
        <dbReference type="ARBA" id="ARBA00004430"/>
    </source>
</evidence>
<dbReference type="GO" id="GO:1901317">
    <property type="term" value="P:regulation of flagellated sperm motility"/>
    <property type="evidence" value="ECO:0007669"/>
    <property type="project" value="TreeGrafter"/>
</dbReference>
<evidence type="ECO:0000256" key="3">
    <source>
        <dbReference type="ARBA" id="ARBA00021602"/>
    </source>
</evidence>
<evidence type="ECO:0000256" key="5">
    <source>
        <dbReference type="ARBA" id="ARBA00022794"/>
    </source>
</evidence>
<proteinExistence type="inferred from homology"/>
<dbReference type="AlphaFoldDB" id="A0A852L9Q7"/>
<keyword evidence="5" id="KW-0970">Cilium biogenesis/degradation</keyword>
<evidence type="ECO:0000313" key="11">
    <source>
        <dbReference type="EMBL" id="NXX84937.1"/>
    </source>
</evidence>
<evidence type="ECO:0000256" key="9">
    <source>
        <dbReference type="ARBA" id="ARBA00045321"/>
    </source>
</evidence>
<gene>
    <name evidence="11" type="primary">Cfap206</name>
    <name evidence="11" type="ORF">UROIND_R08449</name>
</gene>
<dbReference type="GO" id="GO:0005930">
    <property type="term" value="C:axoneme"/>
    <property type="evidence" value="ECO:0007669"/>
    <property type="project" value="UniProtKB-SubCell"/>
</dbReference>
<dbReference type="InterPro" id="IPR021897">
    <property type="entry name" value="FAP206"/>
</dbReference>
<keyword evidence="4" id="KW-0963">Cytoplasm</keyword>
<comment type="similarity">
    <text evidence="2">Belongs to the CFAP206 family.</text>
</comment>
<name>A0A852L9Q7_UROIN</name>
<evidence type="ECO:0000256" key="2">
    <source>
        <dbReference type="ARBA" id="ARBA00010500"/>
    </source>
</evidence>
<feature type="region of interest" description="Disordered" evidence="10">
    <location>
        <begin position="542"/>
        <end position="566"/>
    </location>
</feature>
<evidence type="ECO:0000256" key="8">
    <source>
        <dbReference type="ARBA" id="ARBA00023273"/>
    </source>
</evidence>
<sequence length="585" mass="66548">VKAVVLDPRNDFSVDQILREKDVQSLIQLCVTRLLDTTNPSLSTIKMQVYFDMNYANRAELLSEQHRVLEGKLAPVLRDITDSRPRVQEDMESLYRKIVSYVLLSSGLGSPTDIEVVREVTAALQSVFPQTEMVTFNTLSKKNKEQQLKNLAKLVTGIRLYNKECRTGGSSIDDLPAILREAIPSATRAVDEGLSTCHTLAHQYTALLEAMQEDQDRYSQLSSFKLKEALFNVRQYEAFLCILLSDAITSAQEVEKGNVQFASTVEQLKNTVQNKVAVDTKEVFPLFVALSNLWTGFQDEILLLSFLTNMINSLQQFSEIQSECFPEEVLTSLLEGVLVKSDEERIRETMGTRVNVSDFKNQEWLFPETTDNFDQLLIQYHGFCAHAIGVKGLTLPGNPAIGILKHREKYYVFSSKEAAYNFAEDPDKFIQLNVERAKEHTELIQLLELRHQFDYLVPYAQARNADKRCTKSLPMCDSSTQTDTHILPPTLVTSYEWNEWELRRKAIRLANLRRRLTHSMQTDLSHMRRANSTQVYLPKDVCTQTKRDSSSNVPRPQVFLEGLRGGSSPTTRVVKVDLTRAADET</sequence>
<evidence type="ECO:0000256" key="10">
    <source>
        <dbReference type="SAM" id="MobiDB-lite"/>
    </source>
</evidence>
<evidence type="ECO:0000256" key="7">
    <source>
        <dbReference type="ARBA" id="ARBA00023212"/>
    </source>
</evidence>
<comment type="caution">
    <text evidence="11">The sequence shown here is derived from an EMBL/GenBank/DDBJ whole genome shotgun (WGS) entry which is preliminary data.</text>
</comment>
<dbReference type="Proteomes" id="UP000654395">
    <property type="component" value="Unassembled WGS sequence"/>
</dbReference>
<dbReference type="PANTHER" id="PTHR21442:SF0">
    <property type="entry name" value="CILIA- AND FLAGELLA-ASSOCIATED PROTEIN 206"/>
    <property type="match status" value="1"/>
</dbReference>
<dbReference type="OrthoDB" id="10251073at2759"/>
<dbReference type="GO" id="GO:0003356">
    <property type="term" value="P:regulation of cilium beat frequency"/>
    <property type="evidence" value="ECO:0007669"/>
    <property type="project" value="TreeGrafter"/>
</dbReference>
<dbReference type="GO" id="GO:0007288">
    <property type="term" value="P:sperm axoneme assembly"/>
    <property type="evidence" value="ECO:0007669"/>
    <property type="project" value="TreeGrafter"/>
</dbReference>
<dbReference type="EMBL" id="WBNH01010712">
    <property type="protein sequence ID" value="NXX84937.1"/>
    <property type="molecule type" value="Genomic_DNA"/>
</dbReference>
<keyword evidence="8" id="KW-0966">Cell projection</keyword>
<reference evidence="11" key="1">
    <citation type="submission" date="2020-02" db="EMBL/GenBank/DDBJ databases">
        <title>Bird 10,000 Genomes (B10K) Project - Family phase.</title>
        <authorList>
            <person name="Zhang G."/>
        </authorList>
    </citation>
    <scope>NUCLEOTIDE SEQUENCE</scope>
    <source>
        <strain evidence="11">B10K-DU-030-59</strain>
    </source>
</reference>
<evidence type="ECO:0000313" key="12">
    <source>
        <dbReference type="Proteomes" id="UP000654395"/>
    </source>
</evidence>
<comment type="subcellular location">
    <subcellularLocation>
        <location evidence="1">Cytoplasm</location>
        <location evidence="1">Cytoskeleton</location>
        <location evidence="1">Cilium axoneme</location>
    </subcellularLocation>
</comment>
<dbReference type="PANTHER" id="PTHR21442">
    <property type="entry name" value="CILIA- AND FLAGELLA-ASSOCIATED PROTEIN 206"/>
    <property type="match status" value="1"/>
</dbReference>
<protein>
    <recommendedName>
        <fullName evidence="3">Cilia- and flagella-associated protein 206</fullName>
    </recommendedName>
</protein>
<keyword evidence="6" id="KW-0969">Cilium</keyword>
<keyword evidence="7" id="KW-0206">Cytoskeleton</keyword>
<dbReference type="Pfam" id="PF12018">
    <property type="entry name" value="FAP206"/>
    <property type="match status" value="1"/>
</dbReference>
<evidence type="ECO:0000256" key="4">
    <source>
        <dbReference type="ARBA" id="ARBA00022490"/>
    </source>
</evidence>
<feature type="non-terminal residue" evidence="11">
    <location>
        <position position="1"/>
    </location>
</feature>
<keyword evidence="12" id="KW-1185">Reference proteome</keyword>
<evidence type="ECO:0000256" key="6">
    <source>
        <dbReference type="ARBA" id="ARBA00023069"/>
    </source>
</evidence>
<organism evidence="11 12">
    <name type="scientific">Urocolius indicus</name>
    <name type="common">Red-faced mousebird</name>
    <name type="synonym">Colius indicus</name>
    <dbReference type="NCBI Taxonomy" id="458196"/>
    <lineage>
        <taxon>Eukaryota</taxon>
        <taxon>Metazoa</taxon>
        <taxon>Chordata</taxon>
        <taxon>Craniata</taxon>
        <taxon>Vertebrata</taxon>
        <taxon>Euteleostomi</taxon>
        <taxon>Archelosauria</taxon>
        <taxon>Archosauria</taxon>
        <taxon>Dinosauria</taxon>
        <taxon>Saurischia</taxon>
        <taxon>Theropoda</taxon>
        <taxon>Coelurosauria</taxon>
        <taxon>Aves</taxon>
        <taxon>Neognathae</taxon>
        <taxon>Neoaves</taxon>
        <taxon>Telluraves</taxon>
        <taxon>Coraciimorphae</taxon>
        <taxon>Coliiformes</taxon>
        <taxon>Coliidae</taxon>
        <taxon>Urocolius</taxon>
    </lineage>
</organism>
<accession>A0A852L9Q7</accession>
<dbReference type="GO" id="GO:0036064">
    <property type="term" value="C:ciliary basal body"/>
    <property type="evidence" value="ECO:0007669"/>
    <property type="project" value="TreeGrafter"/>
</dbReference>